<protein>
    <recommendedName>
        <fullName evidence="4">General secretion pathway protein N</fullName>
    </recommendedName>
</protein>
<sequence>MPPWPLPERSALALAAAGLVAGTGLALAVALAASDQPARALAPLPSLPPLAGPTPMGLSAEPGEAVRRPLFTPDRRPPPSTGGQGAPDGPDLQVTGVVTGPGGGAATGLDRRAQKPFSVRLGDDLQGWTVESVGRATLRLRRGAAVRDYSLSLPPPPTVGAPLMPSAPSPSSSPVPSRASPVQSPPNPPPLAPQQAPPQQAAPQQVDPQQLEPPPSHPPSRPPRPPP</sequence>
<reference evidence="2 3" key="1">
    <citation type="submission" date="2020-08" db="EMBL/GenBank/DDBJ databases">
        <title>Genomic Encyclopedia of Type Strains, Phase IV (KMG-IV): sequencing the most valuable type-strain genomes for metagenomic binning, comparative biology and taxonomic classification.</title>
        <authorList>
            <person name="Goeker M."/>
        </authorList>
    </citation>
    <scope>NUCLEOTIDE SEQUENCE [LARGE SCALE GENOMIC DNA]</scope>
    <source>
        <strain evidence="2 3">DSM 22198</strain>
    </source>
</reference>
<dbReference type="AlphaFoldDB" id="A0A7X0B0N0"/>
<feature type="compositionally biased region" description="Pro residues" evidence="1">
    <location>
        <begin position="183"/>
        <end position="196"/>
    </location>
</feature>
<evidence type="ECO:0008006" key="4">
    <source>
        <dbReference type="Google" id="ProtNLM"/>
    </source>
</evidence>
<proteinExistence type="predicted"/>
<organism evidence="2 3">
    <name type="scientific">Nitrospirillum iridis</name>
    <dbReference type="NCBI Taxonomy" id="765888"/>
    <lineage>
        <taxon>Bacteria</taxon>
        <taxon>Pseudomonadati</taxon>
        <taxon>Pseudomonadota</taxon>
        <taxon>Alphaproteobacteria</taxon>
        <taxon>Rhodospirillales</taxon>
        <taxon>Azospirillaceae</taxon>
        <taxon>Nitrospirillum</taxon>
    </lineage>
</organism>
<feature type="compositionally biased region" description="Pro residues" evidence="1">
    <location>
        <begin position="211"/>
        <end position="227"/>
    </location>
</feature>
<gene>
    <name evidence="2" type="ORF">FHS74_002569</name>
</gene>
<feature type="region of interest" description="Disordered" evidence="1">
    <location>
        <begin position="40"/>
        <end position="227"/>
    </location>
</feature>
<evidence type="ECO:0000256" key="1">
    <source>
        <dbReference type="SAM" id="MobiDB-lite"/>
    </source>
</evidence>
<evidence type="ECO:0000313" key="2">
    <source>
        <dbReference type="EMBL" id="MBB6252009.1"/>
    </source>
</evidence>
<evidence type="ECO:0000313" key="3">
    <source>
        <dbReference type="Proteomes" id="UP000539175"/>
    </source>
</evidence>
<accession>A0A7X0B0N0</accession>
<keyword evidence="3" id="KW-1185">Reference proteome</keyword>
<dbReference type="Proteomes" id="UP000539175">
    <property type="component" value="Unassembled WGS sequence"/>
</dbReference>
<dbReference type="EMBL" id="JACIIZ010000006">
    <property type="protein sequence ID" value="MBB6252009.1"/>
    <property type="molecule type" value="Genomic_DNA"/>
</dbReference>
<dbReference type="RefSeq" id="WP_184800946.1">
    <property type="nucleotide sequence ID" value="NZ_JACIIZ010000006.1"/>
</dbReference>
<feature type="compositionally biased region" description="Pro residues" evidence="1">
    <location>
        <begin position="153"/>
        <end position="173"/>
    </location>
</feature>
<comment type="caution">
    <text evidence="2">The sequence shown here is derived from an EMBL/GenBank/DDBJ whole genome shotgun (WGS) entry which is preliminary data.</text>
</comment>
<feature type="compositionally biased region" description="Low complexity" evidence="1">
    <location>
        <begin position="197"/>
        <end position="210"/>
    </location>
</feature>
<name>A0A7X0B0N0_9PROT</name>